<name>A0A9D2MFF7_9FIRM</name>
<comment type="caution">
    <text evidence="4">The sequence shown here is derived from an EMBL/GenBank/DDBJ whole genome shotgun (WGS) entry which is preliminary data.</text>
</comment>
<dbReference type="InterPro" id="IPR039522">
    <property type="entry name" value="RING_finger_1_prok"/>
</dbReference>
<feature type="transmembrane region" description="Helical" evidence="2">
    <location>
        <begin position="194"/>
        <end position="215"/>
    </location>
</feature>
<dbReference type="Pfam" id="PF10947">
    <property type="entry name" value="DUF2628"/>
    <property type="match status" value="1"/>
</dbReference>
<proteinExistence type="predicted"/>
<dbReference type="InterPro" id="IPR026870">
    <property type="entry name" value="Zinc_ribbon_dom"/>
</dbReference>
<evidence type="ECO:0000256" key="1">
    <source>
        <dbReference type="SAM" id="MobiDB-lite"/>
    </source>
</evidence>
<evidence type="ECO:0000313" key="5">
    <source>
        <dbReference type="Proteomes" id="UP000824211"/>
    </source>
</evidence>
<dbReference type="Pfam" id="PF14446">
    <property type="entry name" value="Prok-RING_1"/>
    <property type="match status" value="1"/>
</dbReference>
<reference evidence="4" key="1">
    <citation type="journal article" date="2021" name="PeerJ">
        <title>Extensive microbial diversity within the chicken gut microbiome revealed by metagenomics and culture.</title>
        <authorList>
            <person name="Gilroy R."/>
            <person name="Ravi A."/>
            <person name="Getino M."/>
            <person name="Pursley I."/>
            <person name="Horton D.L."/>
            <person name="Alikhan N.F."/>
            <person name="Baker D."/>
            <person name="Gharbi K."/>
            <person name="Hall N."/>
            <person name="Watson M."/>
            <person name="Adriaenssens E.M."/>
            <person name="Foster-Nyarko E."/>
            <person name="Jarju S."/>
            <person name="Secka A."/>
            <person name="Antonio M."/>
            <person name="Oren A."/>
            <person name="Chaudhuri R.R."/>
            <person name="La Ragione R."/>
            <person name="Hildebrand F."/>
            <person name="Pallen M.J."/>
        </authorList>
    </citation>
    <scope>NUCLEOTIDE SEQUENCE</scope>
    <source>
        <strain evidence="4">ChiHjej9B8-13557</strain>
    </source>
</reference>
<accession>A0A9D2MFF7</accession>
<dbReference type="InterPro" id="IPR024399">
    <property type="entry name" value="DUF2628"/>
</dbReference>
<protein>
    <submittedName>
        <fullName evidence="4">Zinc-ribbon domain-containing protein</fullName>
    </submittedName>
</protein>
<keyword evidence="2" id="KW-1133">Transmembrane helix</keyword>
<evidence type="ECO:0000259" key="3">
    <source>
        <dbReference type="Pfam" id="PF13240"/>
    </source>
</evidence>
<dbReference type="AlphaFoldDB" id="A0A9D2MFF7"/>
<dbReference type="Pfam" id="PF13240">
    <property type="entry name" value="Zn_Ribbon_1"/>
    <property type="match status" value="1"/>
</dbReference>
<feature type="domain" description="Zinc-ribbon" evidence="3">
    <location>
        <begin position="65"/>
        <end position="86"/>
    </location>
</feature>
<dbReference type="Proteomes" id="UP000824211">
    <property type="component" value="Unassembled WGS sequence"/>
</dbReference>
<feature type="region of interest" description="Disordered" evidence="1">
    <location>
        <begin position="88"/>
        <end position="108"/>
    </location>
</feature>
<reference evidence="4" key="2">
    <citation type="submission" date="2021-04" db="EMBL/GenBank/DDBJ databases">
        <authorList>
            <person name="Gilroy R."/>
        </authorList>
    </citation>
    <scope>NUCLEOTIDE SEQUENCE</scope>
    <source>
        <strain evidence="4">ChiHjej9B8-13557</strain>
    </source>
</reference>
<feature type="transmembrane region" description="Helical" evidence="2">
    <location>
        <begin position="285"/>
        <end position="309"/>
    </location>
</feature>
<dbReference type="EMBL" id="DWXX01000125">
    <property type="protein sequence ID" value="HJB59407.1"/>
    <property type="molecule type" value="Genomic_DNA"/>
</dbReference>
<evidence type="ECO:0000256" key="2">
    <source>
        <dbReference type="SAM" id="Phobius"/>
    </source>
</evidence>
<gene>
    <name evidence="4" type="ORF">H9771_07125</name>
</gene>
<organism evidence="4 5">
    <name type="scientific">Candidatus Faecalibacterium faecipullorum</name>
    <dbReference type="NCBI Taxonomy" id="2838578"/>
    <lineage>
        <taxon>Bacteria</taxon>
        <taxon>Bacillati</taxon>
        <taxon>Bacillota</taxon>
        <taxon>Clostridia</taxon>
        <taxon>Eubacteriales</taxon>
        <taxon>Oscillospiraceae</taxon>
        <taxon>Faecalibacterium</taxon>
    </lineage>
</organism>
<keyword evidence="2" id="KW-0472">Membrane</keyword>
<evidence type="ECO:0000313" key="4">
    <source>
        <dbReference type="EMBL" id="HJB59407.1"/>
    </source>
</evidence>
<keyword evidence="2" id="KW-0812">Transmembrane</keyword>
<feature type="transmembrane region" description="Helical" evidence="2">
    <location>
        <begin position="235"/>
        <end position="255"/>
    </location>
</feature>
<sequence>MYQFTGCPCSVCGKTLAEGDDIVVCPDCGAPYHRACYEKQGACVYAARHGAFEWTPPASAQPERKCPNCGAANPESAQRCSHCGAPFAEGQTPPPRAGVPRQPQRPGEQAGGFNYARLYQQAEGGVWQYGAASADEPIDGISSDEWAVYLGPSSPAYLRDFAQMQRYGRKSSICFSALLFGPLYYFYRKAWKPAFAFLAIDLVLNLPALLELLVLSESPIAPAVSPSSLLLLAQLASILSFAVMVVSGMFAKYFYRRAAAGRIRRIQAAFPEKSRREAVLRAQGGVSWAAVVGVCTVMMVAGAAFSLLLGPNVDAVLSLLL</sequence>